<feature type="transmembrane region" description="Helical" evidence="1">
    <location>
        <begin position="60"/>
        <end position="82"/>
    </location>
</feature>
<evidence type="ECO:0000313" key="2">
    <source>
        <dbReference type="EMBL" id="MBF1265378.1"/>
    </source>
</evidence>
<dbReference type="AlphaFoldDB" id="A0A930GU12"/>
<dbReference type="EMBL" id="JABZQQ010000050">
    <property type="protein sequence ID" value="MBF1265378.1"/>
    <property type="molecule type" value="Genomic_DNA"/>
</dbReference>
<proteinExistence type="predicted"/>
<evidence type="ECO:0000313" key="3">
    <source>
        <dbReference type="Proteomes" id="UP000780345"/>
    </source>
</evidence>
<gene>
    <name evidence="2" type="ORF">HXM80_06805</name>
</gene>
<accession>A0A930GU12</accession>
<keyword evidence="1" id="KW-0472">Membrane</keyword>
<evidence type="ECO:0000256" key="1">
    <source>
        <dbReference type="SAM" id="Phobius"/>
    </source>
</evidence>
<name>A0A930GU12_NEISI</name>
<protein>
    <submittedName>
        <fullName evidence="2">Uncharacterized protein</fullName>
    </submittedName>
</protein>
<dbReference type="Proteomes" id="UP000780345">
    <property type="component" value="Unassembled WGS sequence"/>
</dbReference>
<sequence length="87" mass="9520">MIIIAFSSLENQVNRIRIPRESVILTVQTKRHPYRFPPGQADGSDNNFIKHSEVIMSVSVLFLEAIVAVGLASVAAIGILWAGGSDW</sequence>
<keyword evidence="1" id="KW-0812">Transmembrane</keyword>
<organism evidence="2 3">
    <name type="scientific">Neisseria sicca</name>
    <dbReference type="NCBI Taxonomy" id="490"/>
    <lineage>
        <taxon>Bacteria</taxon>
        <taxon>Pseudomonadati</taxon>
        <taxon>Pseudomonadota</taxon>
        <taxon>Betaproteobacteria</taxon>
        <taxon>Neisseriales</taxon>
        <taxon>Neisseriaceae</taxon>
        <taxon>Neisseria</taxon>
    </lineage>
</organism>
<reference evidence="2" key="1">
    <citation type="submission" date="2020-04" db="EMBL/GenBank/DDBJ databases">
        <title>Deep metagenomics examines the oral microbiome during advanced dental caries in children, revealing novel taxa and co-occurrences with host molecules.</title>
        <authorList>
            <person name="Baker J.L."/>
            <person name="Morton J.T."/>
            <person name="Dinis M."/>
            <person name="Alvarez R."/>
            <person name="Tran N.C."/>
            <person name="Knight R."/>
            <person name="Edlund A."/>
        </authorList>
    </citation>
    <scope>NUCLEOTIDE SEQUENCE</scope>
    <source>
        <strain evidence="2">JCVI_32_bin.62</strain>
    </source>
</reference>
<keyword evidence="1" id="KW-1133">Transmembrane helix</keyword>
<comment type="caution">
    <text evidence="2">The sequence shown here is derived from an EMBL/GenBank/DDBJ whole genome shotgun (WGS) entry which is preliminary data.</text>
</comment>